<proteinExistence type="predicted"/>
<evidence type="ECO:0000313" key="2">
    <source>
        <dbReference type="Proteomes" id="UP000507470"/>
    </source>
</evidence>
<dbReference type="GO" id="GO:0003676">
    <property type="term" value="F:nucleic acid binding"/>
    <property type="evidence" value="ECO:0007669"/>
    <property type="project" value="InterPro"/>
</dbReference>
<accession>A0A6J8BQ75</accession>
<keyword evidence="2" id="KW-1185">Reference proteome</keyword>
<reference evidence="1 2" key="1">
    <citation type="submission" date="2020-06" db="EMBL/GenBank/DDBJ databases">
        <authorList>
            <person name="Li R."/>
            <person name="Bekaert M."/>
        </authorList>
    </citation>
    <scope>NUCLEOTIDE SEQUENCE [LARGE SCALE GENOMIC DNA]</scope>
    <source>
        <strain evidence="2">wild</strain>
    </source>
</reference>
<evidence type="ECO:0000313" key="1">
    <source>
        <dbReference type="EMBL" id="CAC5385812.1"/>
    </source>
</evidence>
<name>A0A6J8BQ75_MYTCO</name>
<evidence type="ECO:0008006" key="3">
    <source>
        <dbReference type="Google" id="ProtNLM"/>
    </source>
</evidence>
<dbReference type="EMBL" id="CACVKT020003764">
    <property type="protein sequence ID" value="CAC5385812.1"/>
    <property type="molecule type" value="Genomic_DNA"/>
</dbReference>
<dbReference type="InterPro" id="IPR036397">
    <property type="entry name" value="RNaseH_sf"/>
</dbReference>
<dbReference type="Gene3D" id="3.30.420.10">
    <property type="entry name" value="Ribonuclease H-like superfamily/Ribonuclease H"/>
    <property type="match status" value="1"/>
</dbReference>
<dbReference type="OrthoDB" id="10062030at2759"/>
<dbReference type="Proteomes" id="UP000507470">
    <property type="component" value="Unassembled WGS sequence"/>
</dbReference>
<dbReference type="AlphaFoldDB" id="A0A6J8BQ75"/>
<sequence>MISKFVAKHQKDWDQYLPSLMMDYRSSVHETLGETPCFMMMGREEPAPLDFTTSITNSLSQELAELSPTENILDLSITRTTTLTIATSSILDIITSSNTIESTASSKESIATIQELPLDLSMKTTTKLNQKPVEIPRKPFSPIIDCTLPTDIWNVKPLSLETNNYEHLRLDPRVFFAGAPSQYNNHMLASTLKEKVNLCRTS</sequence>
<protein>
    <recommendedName>
        <fullName evidence="3">Integrase catalytic domain-containing protein</fullName>
    </recommendedName>
</protein>
<gene>
    <name evidence="1" type="ORF">MCOR_21314</name>
</gene>
<organism evidence="1 2">
    <name type="scientific">Mytilus coruscus</name>
    <name type="common">Sea mussel</name>
    <dbReference type="NCBI Taxonomy" id="42192"/>
    <lineage>
        <taxon>Eukaryota</taxon>
        <taxon>Metazoa</taxon>
        <taxon>Spiralia</taxon>
        <taxon>Lophotrochozoa</taxon>
        <taxon>Mollusca</taxon>
        <taxon>Bivalvia</taxon>
        <taxon>Autobranchia</taxon>
        <taxon>Pteriomorphia</taxon>
        <taxon>Mytilida</taxon>
        <taxon>Mytiloidea</taxon>
        <taxon>Mytilidae</taxon>
        <taxon>Mytilinae</taxon>
        <taxon>Mytilus</taxon>
    </lineage>
</organism>